<accession>A0A1C5AXS4</accession>
<dbReference type="EMBL" id="FMCT01000026">
    <property type="protein sequence ID" value="SCF50029.1"/>
    <property type="molecule type" value="Genomic_DNA"/>
</dbReference>
<proteinExistence type="predicted"/>
<protein>
    <submittedName>
        <fullName evidence="2">Uncharacterized protein</fullName>
    </submittedName>
</protein>
<dbReference type="AlphaFoldDB" id="A0A1C5AXS4"/>
<dbReference type="RefSeq" id="WP_256095938.1">
    <property type="nucleotide sequence ID" value="NZ_FMCT01000026.1"/>
</dbReference>
<evidence type="ECO:0000256" key="1">
    <source>
        <dbReference type="SAM" id="MobiDB-lite"/>
    </source>
</evidence>
<gene>
    <name evidence="2" type="ORF">GA0070563_12612</name>
</gene>
<dbReference type="Proteomes" id="UP000183585">
    <property type="component" value="Unassembled WGS sequence"/>
</dbReference>
<keyword evidence="3" id="KW-1185">Reference proteome</keyword>
<name>A0A1C5AXS4_9ACTN</name>
<sequence length="44" mass="5113">MPDFRTRCASQHPVSGHRCDLTRGHNGEHMHNNTITQITWPTDR</sequence>
<evidence type="ECO:0000313" key="3">
    <source>
        <dbReference type="Proteomes" id="UP000183585"/>
    </source>
</evidence>
<feature type="compositionally biased region" description="Polar residues" evidence="1">
    <location>
        <begin position="32"/>
        <end position="44"/>
    </location>
</feature>
<organism evidence="2 3">
    <name type="scientific">Micromonospora carbonacea</name>
    <dbReference type="NCBI Taxonomy" id="47853"/>
    <lineage>
        <taxon>Bacteria</taxon>
        <taxon>Bacillati</taxon>
        <taxon>Actinomycetota</taxon>
        <taxon>Actinomycetes</taxon>
        <taxon>Micromonosporales</taxon>
        <taxon>Micromonosporaceae</taxon>
        <taxon>Micromonospora</taxon>
    </lineage>
</organism>
<evidence type="ECO:0000313" key="2">
    <source>
        <dbReference type="EMBL" id="SCF50029.1"/>
    </source>
</evidence>
<reference evidence="3" key="1">
    <citation type="submission" date="2016-06" db="EMBL/GenBank/DDBJ databases">
        <authorList>
            <person name="Varghese N."/>
            <person name="Submissions Spin"/>
        </authorList>
    </citation>
    <scope>NUCLEOTIDE SEQUENCE [LARGE SCALE GENOMIC DNA]</scope>
    <source>
        <strain evidence="3">DSM 43168</strain>
    </source>
</reference>
<feature type="compositionally biased region" description="Basic and acidic residues" evidence="1">
    <location>
        <begin position="17"/>
        <end position="31"/>
    </location>
</feature>
<feature type="region of interest" description="Disordered" evidence="1">
    <location>
        <begin position="1"/>
        <end position="44"/>
    </location>
</feature>